<dbReference type="PANTHER" id="PTHR34599:SF1">
    <property type="entry name" value="PHOSPHATIDIC ACID PHOSPHATASE TYPE 2_HALOPEROXIDASE DOMAIN-CONTAINING PROTEIN"/>
    <property type="match status" value="1"/>
</dbReference>
<dbReference type="EMBL" id="FNXY01000001">
    <property type="protein sequence ID" value="SEI42513.1"/>
    <property type="molecule type" value="Genomic_DNA"/>
</dbReference>
<dbReference type="PANTHER" id="PTHR34599">
    <property type="entry name" value="PEROXIDASE-RELATED"/>
    <property type="match status" value="1"/>
</dbReference>
<evidence type="ECO:0000313" key="2">
    <source>
        <dbReference type="EMBL" id="SEI42513.1"/>
    </source>
</evidence>
<dbReference type="InterPro" id="IPR052559">
    <property type="entry name" value="V-haloperoxidase"/>
</dbReference>
<dbReference type="AlphaFoldDB" id="A0A1H6QFN9"/>
<gene>
    <name evidence="2" type="ORF">SAMN04487995_0612</name>
</gene>
<dbReference type="Gene3D" id="1.10.606.10">
    <property type="entry name" value="Vanadium-containing Chloroperoxidase, domain 2"/>
    <property type="match status" value="1"/>
</dbReference>
<dbReference type="Gene3D" id="1.10.606.20">
    <property type="match status" value="2"/>
</dbReference>
<dbReference type="InterPro" id="IPR000326">
    <property type="entry name" value="PAP2/HPO"/>
</dbReference>
<dbReference type="InterPro" id="IPR016119">
    <property type="entry name" value="Br/Cl_peroxidase_C"/>
</dbReference>
<evidence type="ECO:0000259" key="1">
    <source>
        <dbReference type="Pfam" id="PF01569"/>
    </source>
</evidence>
<organism evidence="2 3">
    <name type="scientific">Dyadobacter koreensis</name>
    <dbReference type="NCBI Taxonomy" id="408657"/>
    <lineage>
        <taxon>Bacteria</taxon>
        <taxon>Pseudomonadati</taxon>
        <taxon>Bacteroidota</taxon>
        <taxon>Cytophagia</taxon>
        <taxon>Cytophagales</taxon>
        <taxon>Spirosomataceae</taxon>
        <taxon>Dyadobacter</taxon>
    </lineage>
</organism>
<dbReference type="Pfam" id="PF01569">
    <property type="entry name" value="PAP2"/>
    <property type="match status" value="1"/>
</dbReference>
<dbReference type="SUPFAM" id="SSF48317">
    <property type="entry name" value="Acid phosphatase/Vanadium-dependent haloperoxidase"/>
    <property type="match status" value="2"/>
</dbReference>
<protein>
    <submittedName>
        <fullName evidence="2">PAP2 superfamily protein</fullName>
    </submittedName>
</protein>
<evidence type="ECO:0000313" key="3">
    <source>
        <dbReference type="Proteomes" id="UP000199532"/>
    </source>
</evidence>
<dbReference type="CDD" id="cd03398">
    <property type="entry name" value="PAP2_haloperoxidase"/>
    <property type="match status" value="1"/>
</dbReference>
<dbReference type="STRING" id="408657.SAMN04487995_0612"/>
<sequence>MNNYIKSTQVLSGARSLTGSLILAITLFSCSKSVNEPAAAISTPSTIDANAGNWKTIVLASSSEVLVAEPKSETSAEYVAELKKLKETTASVTSGQREIINYWGAGASFRWNEIARELAARYNNPPAPNAEGKYPVPDAANPLADPKFPFANPPYTARALAYLSVAQYDALVAAWNYKFKFNRKAPSKTDASIKAVLPVSDLPTYPSEDAVVAAASFEILKAMFPGEVPFLEEKLAEHKNSRLWAGMNVESDISAGDALGKAVGQKIMARAKADGMGAANNQAKTQEMIANAVKLGIVQTWQSQEFPARPPMLPTYGFVQPWNFNAATVVALRPKAPPVIDGPEFKENMDELLTIAKKQTREQARIANYWADGVGSYTPPGHWHRKAAALAHENNFSEVRTARTFALVGTAMQDAGVACWDAKYYYYYPRPNQMNHAVKTSVGLPNFPSYTSGHSMFSGAAAEVLSYIFPKEKEQLEAMAVEASVSRIYGLIHYRFDCEEGLATGHKVGNYAVQRAKTDGAE</sequence>
<keyword evidence="3" id="KW-1185">Reference proteome</keyword>
<accession>A0A1H6QFN9</accession>
<dbReference type="OrthoDB" id="7793240at2"/>
<dbReference type="RefSeq" id="WP_090331802.1">
    <property type="nucleotide sequence ID" value="NZ_FNXY01000001.1"/>
</dbReference>
<dbReference type="PROSITE" id="PS51257">
    <property type="entry name" value="PROKAR_LIPOPROTEIN"/>
    <property type="match status" value="1"/>
</dbReference>
<proteinExistence type="predicted"/>
<dbReference type="Proteomes" id="UP000199532">
    <property type="component" value="Unassembled WGS sequence"/>
</dbReference>
<feature type="domain" description="Phosphatidic acid phosphatase type 2/haloperoxidase" evidence="1">
    <location>
        <begin position="415"/>
        <end position="509"/>
    </location>
</feature>
<dbReference type="GO" id="GO:0004601">
    <property type="term" value="F:peroxidase activity"/>
    <property type="evidence" value="ECO:0007669"/>
    <property type="project" value="InterPro"/>
</dbReference>
<name>A0A1H6QFN9_9BACT</name>
<reference evidence="2 3" key="1">
    <citation type="submission" date="2016-10" db="EMBL/GenBank/DDBJ databases">
        <authorList>
            <person name="de Groot N.N."/>
        </authorList>
    </citation>
    <scope>NUCLEOTIDE SEQUENCE [LARGE SCALE GENOMIC DNA]</scope>
    <source>
        <strain evidence="2 3">DSM 19938</strain>
    </source>
</reference>
<dbReference type="InterPro" id="IPR036938">
    <property type="entry name" value="PAP2/HPO_sf"/>
</dbReference>